<accession>A0A7H2BJN1</accession>
<dbReference type="AlphaFoldDB" id="A0A7H2BJN1"/>
<evidence type="ECO:0000313" key="3">
    <source>
        <dbReference type="Proteomes" id="UP000516421"/>
    </source>
</evidence>
<dbReference type="SUPFAM" id="SSF109854">
    <property type="entry name" value="DinB/YfiT-like putative metalloenzymes"/>
    <property type="match status" value="1"/>
</dbReference>
<feature type="domain" description="DinB-like" evidence="1">
    <location>
        <begin position="52"/>
        <end position="171"/>
    </location>
</feature>
<dbReference type="RefSeq" id="WP_068168852.1">
    <property type="nucleotide sequence ID" value="NZ_BAAAHX010000001.1"/>
</dbReference>
<proteinExistence type="predicted"/>
<organism evidence="2 3">
    <name type="scientific">Rothia amarae</name>
    <dbReference type="NCBI Taxonomy" id="169480"/>
    <lineage>
        <taxon>Bacteria</taxon>
        <taxon>Bacillati</taxon>
        <taxon>Actinomycetota</taxon>
        <taxon>Actinomycetes</taxon>
        <taxon>Micrococcales</taxon>
        <taxon>Micrococcaceae</taxon>
        <taxon>Rothia</taxon>
    </lineage>
</organism>
<dbReference type="Gene3D" id="1.20.120.450">
    <property type="entry name" value="dinb family like domain"/>
    <property type="match status" value="1"/>
</dbReference>
<sequence>MNYEQIPPETKDWTVVLRDGCPECGFQPGYDYGENVQRLRALEAPIMTAFNRPEQELYVRPQKNTWAPIEYLAHCAEVCEVMSQRLEWMLIHENPEFALWDQDAAAVDGEYLNRPVGSVKRDLLTNLHHAAGEFEKVPADLLERTGRRSDGSRFTIQTLAEYFVHDLEHHIHRDI</sequence>
<dbReference type="Pfam" id="PF12867">
    <property type="entry name" value="DinB_2"/>
    <property type="match status" value="1"/>
</dbReference>
<evidence type="ECO:0000259" key="1">
    <source>
        <dbReference type="Pfam" id="PF12867"/>
    </source>
</evidence>
<dbReference type="InterPro" id="IPR034660">
    <property type="entry name" value="DinB/YfiT-like"/>
</dbReference>
<reference evidence="2 3" key="1">
    <citation type="submission" date="2020-09" db="EMBL/GenBank/DDBJ databases">
        <title>Investigation of environmental microbe.</title>
        <authorList>
            <person name="Ou Y."/>
            <person name="Kang Q."/>
        </authorList>
    </citation>
    <scope>NUCLEOTIDE SEQUENCE [LARGE SCALE GENOMIC DNA]</scope>
    <source>
        <strain evidence="2 3">KJZ-9</strain>
    </source>
</reference>
<dbReference type="InterPro" id="IPR024775">
    <property type="entry name" value="DinB-like"/>
</dbReference>
<dbReference type="KEGG" id="rama:IDM48_11115"/>
<dbReference type="EMBL" id="CP061538">
    <property type="protein sequence ID" value="QNV39877.1"/>
    <property type="molecule type" value="Genomic_DNA"/>
</dbReference>
<protein>
    <submittedName>
        <fullName evidence="2">DinB family protein</fullName>
    </submittedName>
</protein>
<name>A0A7H2BJN1_9MICC</name>
<dbReference type="Proteomes" id="UP000516421">
    <property type="component" value="Chromosome"/>
</dbReference>
<gene>
    <name evidence="2" type="ORF">IDM48_11115</name>
</gene>
<evidence type="ECO:0000313" key="2">
    <source>
        <dbReference type="EMBL" id="QNV39877.1"/>
    </source>
</evidence>
<keyword evidence="3" id="KW-1185">Reference proteome</keyword>